<dbReference type="InterPro" id="IPR036928">
    <property type="entry name" value="AS_sf"/>
</dbReference>
<dbReference type="RefSeq" id="WP_309769584.1">
    <property type="nucleotide sequence ID" value="NZ_JAVIZC010000001.1"/>
</dbReference>
<comment type="caution">
    <text evidence="4">The sequence shown here is derived from an EMBL/GenBank/DDBJ whole genome shotgun (WGS) entry which is preliminary data.</text>
</comment>
<dbReference type="Pfam" id="PF01425">
    <property type="entry name" value="Amidase"/>
    <property type="match status" value="1"/>
</dbReference>
<accession>A0AAJ2ETM0</accession>
<protein>
    <recommendedName>
        <fullName evidence="2">Indoleacetamide hydrolase</fullName>
    </recommendedName>
</protein>
<dbReference type="SUPFAM" id="SSF75304">
    <property type="entry name" value="Amidase signature (AS) enzymes"/>
    <property type="match status" value="1"/>
</dbReference>
<dbReference type="GO" id="GO:0016874">
    <property type="term" value="F:ligase activity"/>
    <property type="evidence" value="ECO:0007669"/>
    <property type="project" value="UniProtKB-KW"/>
</dbReference>
<evidence type="ECO:0000256" key="1">
    <source>
        <dbReference type="ARBA" id="ARBA00003871"/>
    </source>
</evidence>
<proteinExistence type="predicted"/>
<evidence type="ECO:0000256" key="2">
    <source>
        <dbReference type="ARBA" id="ARBA00021874"/>
    </source>
</evidence>
<evidence type="ECO:0000259" key="3">
    <source>
        <dbReference type="Pfam" id="PF01425"/>
    </source>
</evidence>
<dbReference type="InterPro" id="IPR000120">
    <property type="entry name" value="Amidase"/>
</dbReference>
<dbReference type="PANTHER" id="PTHR11895">
    <property type="entry name" value="TRANSAMIDASE"/>
    <property type="match status" value="1"/>
</dbReference>
<name>A0AAJ2ETM0_9HYPH</name>
<feature type="domain" description="Amidase" evidence="3">
    <location>
        <begin position="25"/>
        <end position="442"/>
    </location>
</feature>
<comment type="function">
    <text evidence="1">Hydrolyzes indole-3-acetamide (IAM) into indole-3-acetic acid (IAA).</text>
</comment>
<evidence type="ECO:0000313" key="5">
    <source>
        <dbReference type="Proteomes" id="UP001255601"/>
    </source>
</evidence>
<dbReference type="InterPro" id="IPR023631">
    <property type="entry name" value="Amidase_dom"/>
</dbReference>
<evidence type="ECO:0000313" key="4">
    <source>
        <dbReference type="EMBL" id="MDR6100527.1"/>
    </source>
</evidence>
<keyword evidence="4" id="KW-0436">Ligase</keyword>
<dbReference type="Proteomes" id="UP001255601">
    <property type="component" value="Unassembled WGS sequence"/>
</dbReference>
<gene>
    <name evidence="4" type="ORF">QE369_000705</name>
</gene>
<dbReference type="PANTHER" id="PTHR11895:SF176">
    <property type="entry name" value="AMIDASE AMID-RELATED"/>
    <property type="match status" value="1"/>
</dbReference>
<organism evidence="4 5">
    <name type="scientific">Agrobacterium larrymoorei</name>
    <dbReference type="NCBI Taxonomy" id="160699"/>
    <lineage>
        <taxon>Bacteria</taxon>
        <taxon>Pseudomonadati</taxon>
        <taxon>Pseudomonadota</taxon>
        <taxon>Alphaproteobacteria</taxon>
        <taxon>Hyphomicrobiales</taxon>
        <taxon>Rhizobiaceae</taxon>
        <taxon>Rhizobium/Agrobacterium group</taxon>
        <taxon>Agrobacterium</taxon>
    </lineage>
</organism>
<sequence>MSDIDPATLSEAANLVRTGKVSSFELTLNTLDRAEATHSRLNAFIEIDRDGALQAARTADKAVKDGRSLGPLHGVPLAHKDMYDHAGRITGCGSKIRADHVASANASVIDRLEAAGTFSIGRLNMSEFAMGPTGHNHHYGRAINPIDKARITGGSSSGSGSAVGGGVVLAALGSDTGGSIRLPAACCGVVGIKPTQGRVPRTGVMPLSHSQDCVGPLATNVKDAFTILKLISGPDSKDATCVDAALLEPTDDISRIRIGIGGGMFVEGLTAEVADGMQDTIRTLGQHVSSISDAELPDFAGIAELANVVAMSEAAATHFDWMRERPSDYGPQLQSRLAQGFAIPAPIYLRALQIRARMLEDFLHTSFDEIDAIIVPAMPFVAPLDAEVNVGAGPKMNAVIAGMTVFTRPFSFLGLPVVTLPVKNSNGLPVAVQIVAKPWREDVAISVACKLETILAVGRFQPLETIRPAA</sequence>
<dbReference type="AlphaFoldDB" id="A0AAJ2ETM0"/>
<reference evidence="4" key="1">
    <citation type="submission" date="2023-08" db="EMBL/GenBank/DDBJ databases">
        <title>Functional and genomic diversity of the sorghum phyllosphere microbiome.</title>
        <authorList>
            <person name="Shade A."/>
        </authorList>
    </citation>
    <scope>NUCLEOTIDE SEQUENCE</scope>
    <source>
        <strain evidence="4">SORGH_AS_0974</strain>
    </source>
</reference>
<dbReference type="EMBL" id="JAVIZC010000001">
    <property type="protein sequence ID" value="MDR6100527.1"/>
    <property type="molecule type" value="Genomic_DNA"/>
</dbReference>
<dbReference type="PROSITE" id="PS00571">
    <property type="entry name" value="AMIDASES"/>
    <property type="match status" value="1"/>
</dbReference>
<dbReference type="InterPro" id="IPR020556">
    <property type="entry name" value="Amidase_CS"/>
</dbReference>
<dbReference type="Gene3D" id="3.90.1300.10">
    <property type="entry name" value="Amidase signature (AS) domain"/>
    <property type="match status" value="1"/>
</dbReference>